<dbReference type="InterPro" id="IPR038461">
    <property type="entry name" value="Schlafen_AlbA_2_dom_sf"/>
</dbReference>
<reference evidence="2" key="1">
    <citation type="journal article" date="2017" name="Syst. Appl. Microbiol.">
        <title>Soybeans inoculated with root zone soils of Canadian native legumes harbour diverse and novel Bradyrhizobium spp. that possess agricultural potential.</title>
        <authorList>
            <person name="Bromfield E.S.P."/>
            <person name="Cloutier S."/>
            <person name="Tambong J.T."/>
            <person name="Tran Thi T.V."/>
        </authorList>
    </citation>
    <scope>NUCLEOTIDE SEQUENCE</scope>
    <source>
        <strain evidence="2">1S5</strain>
    </source>
</reference>
<dbReference type="Proteomes" id="UP000551709">
    <property type="component" value="Chromosome"/>
</dbReference>
<dbReference type="PANTHER" id="PTHR30595">
    <property type="entry name" value="GLPR-RELATED TRANSCRIPTIONAL REPRESSOR"/>
    <property type="match status" value="1"/>
</dbReference>
<dbReference type="InterPro" id="IPR007421">
    <property type="entry name" value="Schlafen_AlbA_2_dom"/>
</dbReference>
<accession>A0A8T5UVX3</accession>
<protein>
    <submittedName>
        <fullName evidence="2">ATP-binding protein</fullName>
    </submittedName>
</protein>
<feature type="domain" description="Schlafen AlbA-2" evidence="1">
    <location>
        <begin position="109"/>
        <end position="237"/>
    </location>
</feature>
<organism evidence="2 3">
    <name type="scientific">Bradyrhizobium barranii subsp. apii</name>
    <dbReference type="NCBI Taxonomy" id="2819348"/>
    <lineage>
        <taxon>Bacteria</taxon>
        <taxon>Pseudomonadati</taxon>
        <taxon>Pseudomonadota</taxon>
        <taxon>Alphaproteobacteria</taxon>
        <taxon>Hyphomicrobiales</taxon>
        <taxon>Nitrobacteraceae</taxon>
        <taxon>Bradyrhizobium</taxon>
        <taxon>Bradyrhizobium barranii</taxon>
    </lineage>
</organism>
<dbReference type="EMBL" id="CP096255">
    <property type="protein sequence ID" value="UPT87723.1"/>
    <property type="molecule type" value="Genomic_DNA"/>
</dbReference>
<dbReference type="PANTHER" id="PTHR30595:SF6">
    <property type="entry name" value="SCHLAFEN ALBA-2 DOMAIN-CONTAINING PROTEIN"/>
    <property type="match status" value="1"/>
</dbReference>
<keyword evidence="2" id="KW-0547">Nucleotide-binding</keyword>
<keyword evidence="2" id="KW-0067">ATP-binding</keyword>
<dbReference type="Gene3D" id="3.30.950.30">
    <property type="entry name" value="Schlafen, AAA domain"/>
    <property type="match status" value="1"/>
</dbReference>
<sequence>MAVRPRTLSDHEIALAKAMLRRSFKNDAIHFYFNLPDRLISPGRITQIKQKKYGANVEEASQDELDQFLQAWKSSRSGSDHAATPPLDRSHLMRMFHETTAGWALIPGETDFTECKRSFRVSPETRFADVIRSVAGLANNRGGYLFFGITDKTLLVEGLPDDTFARTDPAEINRSLAGSLDPVPRTTTATLLLSGKTIGIMHVEKHDGAPVIALKNIGTEVREGTVYYRYVGETRAIKPGELRKIINDREQRAVAAFSHQMARVATGADATLNLDTGEVNGKSGNFVIDKSLLSDIQFIREGDFSVSVPKHVESNESVVIQGERPDSMGTRRQCGLPRTVHATTAAACAIRAT</sequence>
<proteinExistence type="predicted"/>
<reference evidence="2" key="2">
    <citation type="submission" date="2022-04" db="EMBL/GenBank/DDBJ databases">
        <authorList>
            <person name="Bromfield E.S.P."/>
            <person name="Cloutier S."/>
        </authorList>
    </citation>
    <scope>NUCLEOTIDE SEQUENCE</scope>
    <source>
        <strain evidence="2">1S5</strain>
    </source>
</reference>
<dbReference type="AlphaFoldDB" id="A0A8T5UVX3"/>
<evidence type="ECO:0000259" key="1">
    <source>
        <dbReference type="Pfam" id="PF04326"/>
    </source>
</evidence>
<name>A0A8T5UVX3_9BRAD</name>
<gene>
    <name evidence="2" type="ORF">HAP41_0000000655</name>
</gene>
<dbReference type="RefSeq" id="WP_166064810.1">
    <property type="nucleotide sequence ID" value="NZ_CP096255.1"/>
</dbReference>
<evidence type="ECO:0000313" key="2">
    <source>
        <dbReference type="EMBL" id="UPT87723.1"/>
    </source>
</evidence>
<dbReference type="GO" id="GO:0005524">
    <property type="term" value="F:ATP binding"/>
    <property type="evidence" value="ECO:0007669"/>
    <property type="project" value="UniProtKB-KW"/>
</dbReference>
<evidence type="ECO:0000313" key="3">
    <source>
        <dbReference type="Proteomes" id="UP000551709"/>
    </source>
</evidence>
<dbReference type="Pfam" id="PF04326">
    <property type="entry name" value="SLFN_AlbA_2"/>
    <property type="match status" value="1"/>
</dbReference>